<organism evidence="4 5">
    <name type="scientific">Daubentonia madagascariensis</name>
    <name type="common">Aye-aye</name>
    <name type="synonym">Sciurus madagascariensis</name>
    <dbReference type="NCBI Taxonomy" id="31869"/>
    <lineage>
        <taxon>Eukaryota</taxon>
        <taxon>Metazoa</taxon>
        <taxon>Chordata</taxon>
        <taxon>Craniata</taxon>
        <taxon>Vertebrata</taxon>
        <taxon>Euteleostomi</taxon>
        <taxon>Mammalia</taxon>
        <taxon>Eutheria</taxon>
        <taxon>Euarchontoglires</taxon>
        <taxon>Primates</taxon>
        <taxon>Strepsirrhini</taxon>
        <taxon>Chiromyiformes</taxon>
        <taxon>Daubentoniidae</taxon>
        <taxon>Daubentonia</taxon>
    </lineage>
</organism>
<dbReference type="AlphaFoldDB" id="A0ABD2DCY8"/>
<reference evidence="4 5" key="1">
    <citation type="journal article" date="2024" name="G3 (Bethesda)">
        <title>A hybrid genome assembly of the endangered aye-aye (Daubentonia madagascariensis).</title>
        <authorList>
            <person name="Versoza C.J."/>
            <person name="Pfeifer S.P."/>
        </authorList>
    </citation>
    <scope>NUCLEOTIDE SEQUENCE [LARGE SCALE GENOMIC DNA]</scope>
    <source>
        <strain evidence="4">6821</strain>
    </source>
</reference>
<dbReference type="EMBL" id="JBFSEQ010000011">
    <property type="protein sequence ID" value="KAL2764570.1"/>
    <property type="molecule type" value="Genomic_DNA"/>
</dbReference>
<name>A0ABD2DCY8_DAUMA</name>
<sequence length="113" mass="11882">EDPSAALPGLAMLAASSFSKEQEGDPACQLRADSARQGTGSGPMVEISYQVSSGSSPITYNLVGKGGHVYMQQRPLHGQPANFILLARHRAGSSARLKMISVSSAVPSHWCTQ</sequence>
<evidence type="ECO:0000313" key="4">
    <source>
        <dbReference type="EMBL" id="KAL2764570.1"/>
    </source>
</evidence>
<feature type="domain" description="IL-40-like Ig" evidence="3">
    <location>
        <begin position="28"/>
        <end position="89"/>
    </location>
</feature>
<dbReference type="InterPro" id="IPR040878">
    <property type="entry name" value="IL-40-like_Ig"/>
</dbReference>
<feature type="non-terminal residue" evidence="4">
    <location>
        <position position="113"/>
    </location>
</feature>
<evidence type="ECO:0000256" key="1">
    <source>
        <dbReference type="ARBA" id="ARBA00022729"/>
    </source>
</evidence>
<dbReference type="Pfam" id="PF17736">
    <property type="entry name" value="Ig_C17orf99"/>
    <property type="match status" value="1"/>
</dbReference>
<evidence type="ECO:0000313" key="5">
    <source>
        <dbReference type="Proteomes" id="UP001610411"/>
    </source>
</evidence>
<keyword evidence="2" id="KW-0325">Glycoprotein</keyword>
<keyword evidence="1" id="KW-0732">Signal</keyword>
<protein>
    <submittedName>
        <fullName evidence="4">Protein IL-40</fullName>
    </submittedName>
</protein>
<feature type="non-terminal residue" evidence="4">
    <location>
        <position position="1"/>
    </location>
</feature>
<gene>
    <name evidence="4" type="ORF">WCI35_026329</name>
</gene>
<dbReference type="Proteomes" id="UP001610411">
    <property type="component" value="Unassembled WGS sequence"/>
</dbReference>
<proteinExistence type="predicted"/>
<keyword evidence="5" id="KW-1185">Reference proteome</keyword>
<comment type="caution">
    <text evidence="4">The sequence shown here is derived from an EMBL/GenBank/DDBJ whole genome shotgun (WGS) entry which is preliminary data.</text>
</comment>
<evidence type="ECO:0000256" key="2">
    <source>
        <dbReference type="ARBA" id="ARBA00023180"/>
    </source>
</evidence>
<accession>A0ABD2DCY8</accession>
<evidence type="ECO:0000259" key="3">
    <source>
        <dbReference type="Pfam" id="PF17736"/>
    </source>
</evidence>